<evidence type="ECO:0000256" key="1">
    <source>
        <dbReference type="SAM" id="Phobius"/>
    </source>
</evidence>
<keyword evidence="1" id="KW-0472">Membrane</keyword>
<keyword evidence="3" id="KW-1185">Reference proteome</keyword>
<accession>A0AAE1DQK5</accession>
<keyword evidence="1" id="KW-1133">Transmembrane helix</keyword>
<name>A0AAE1DQK5_9GAST</name>
<sequence length="83" mass="9197">MVVWEPLRSLISDQNKRLCILYLSLIDSFVWTPLVSTLARGVKRSRASGMNPSFLRQNGRHVETGNAEELLLTGTLGLPVMAA</sequence>
<reference evidence="2" key="1">
    <citation type="journal article" date="2023" name="G3 (Bethesda)">
        <title>A reference genome for the long-term kleptoplast-retaining sea slug Elysia crispata morphotype clarki.</title>
        <authorList>
            <person name="Eastman K.E."/>
            <person name="Pendleton A.L."/>
            <person name="Shaikh M.A."/>
            <person name="Suttiyut T."/>
            <person name="Ogas R."/>
            <person name="Tomko P."/>
            <person name="Gavelis G."/>
            <person name="Widhalm J.R."/>
            <person name="Wisecaver J.H."/>
        </authorList>
    </citation>
    <scope>NUCLEOTIDE SEQUENCE</scope>
    <source>
        <strain evidence="2">ECLA1</strain>
    </source>
</reference>
<evidence type="ECO:0000313" key="2">
    <source>
        <dbReference type="EMBL" id="KAK3778620.1"/>
    </source>
</evidence>
<dbReference type="EMBL" id="JAWDGP010002904">
    <property type="protein sequence ID" value="KAK3778620.1"/>
    <property type="molecule type" value="Genomic_DNA"/>
</dbReference>
<organism evidence="2 3">
    <name type="scientific">Elysia crispata</name>
    <name type="common">lettuce slug</name>
    <dbReference type="NCBI Taxonomy" id="231223"/>
    <lineage>
        <taxon>Eukaryota</taxon>
        <taxon>Metazoa</taxon>
        <taxon>Spiralia</taxon>
        <taxon>Lophotrochozoa</taxon>
        <taxon>Mollusca</taxon>
        <taxon>Gastropoda</taxon>
        <taxon>Heterobranchia</taxon>
        <taxon>Euthyneura</taxon>
        <taxon>Panpulmonata</taxon>
        <taxon>Sacoglossa</taxon>
        <taxon>Placobranchoidea</taxon>
        <taxon>Plakobranchidae</taxon>
        <taxon>Elysia</taxon>
    </lineage>
</organism>
<protein>
    <submittedName>
        <fullName evidence="2">Uncharacterized protein</fullName>
    </submittedName>
</protein>
<comment type="caution">
    <text evidence="2">The sequence shown here is derived from an EMBL/GenBank/DDBJ whole genome shotgun (WGS) entry which is preliminary data.</text>
</comment>
<dbReference type="AlphaFoldDB" id="A0AAE1DQK5"/>
<proteinExistence type="predicted"/>
<dbReference type="Proteomes" id="UP001283361">
    <property type="component" value="Unassembled WGS sequence"/>
</dbReference>
<gene>
    <name evidence="2" type="ORF">RRG08_010917</name>
</gene>
<keyword evidence="1" id="KW-0812">Transmembrane</keyword>
<feature type="transmembrane region" description="Helical" evidence="1">
    <location>
        <begin position="20"/>
        <end position="39"/>
    </location>
</feature>
<evidence type="ECO:0000313" key="3">
    <source>
        <dbReference type="Proteomes" id="UP001283361"/>
    </source>
</evidence>